<comment type="caution">
    <text evidence="1">The sequence shown here is derived from an EMBL/GenBank/DDBJ whole genome shotgun (WGS) entry which is preliminary data.</text>
</comment>
<dbReference type="Proteomes" id="UP000643672">
    <property type="component" value="Unassembled WGS sequence"/>
</dbReference>
<dbReference type="EMBL" id="CAESAQ020000021">
    <property type="protein sequence ID" value="CAB5495598.1"/>
    <property type="molecule type" value="Genomic_DNA"/>
</dbReference>
<name>A0A8H8XAG5_9GAMM</name>
<dbReference type="AlphaFoldDB" id="A0A8H8XAG5"/>
<gene>
    <name evidence="1" type="ORF">THERMOS_320</name>
</gene>
<proteinExistence type="predicted"/>
<keyword evidence="2" id="KW-1185">Reference proteome</keyword>
<evidence type="ECO:0000313" key="2">
    <source>
        <dbReference type="Proteomes" id="UP000643672"/>
    </source>
</evidence>
<reference evidence="1 2" key="1">
    <citation type="submission" date="2020-05" db="EMBL/GenBank/DDBJ databases">
        <authorList>
            <person name="Petersen J."/>
            <person name="Sayavedra L."/>
        </authorList>
    </citation>
    <scope>NUCLEOTIDE SEQUENCE [LARGE SCALE GENOMIC DNA]</scope>
    <source>
        <strain evidence="1">B thermophilus SOXS</strain>
    </source>
</reference>
<accession>A0A8H8XAG5</accession>
<evidence type="ECO:0000313" key="1">
    <source>
        <dbReference type="EMBL" id="CAB5495598.1"/>
    </source>
</evidence>
<sequence length="43" mass="5078">MLNYPVLKQILQGLSVFFNVTTLFMPRRNFVEKTYQPTVSLDK</sequence>
<organism evidence="1 2">
    <name type="scientific">Bathymodiolus thermophilus thioautotrophic gill symbiont</name>
    <dbReference type="NCBI Taxonomy" id="2360"/>
    <lineage>
        <taxon>Bacteria</taxon>
        <taxon>Pseudomonadati</taxon>
        <taxon>Pseudomonadota</taxon>
        <taxon>Gammaproteobacteria</taxon>
        <taxon>sulfur-oxidizing symbionts</taxon>
    </lineage>
</organism>
<protein>
    <submittedName>
        <fullName evidence="1">Uncharacterized protein</fullName>
    </submittedName>
</protein>